<evidence type="ECO:0000313" key="3">
    <source>
        <dbReference type="Proteomes" id="UP000000226"/>
    </source>
</evidence>
<keyword evidence="3" id="KW-1185">Reference proteome</keyword>
<protein>
    <submittedName>
        <fullName evidence="2">Uncharacterized protein</fullName>
    </submittedName>
</protein>
<feature type="non-terminal residue" evidence="2">
    <location>
        <position position="99"/>
    </location>
</feature>
<dbReference type="AlphaFoldDB" id="V7BDN7"/>
<dbReference type="Proteomes" id="UP000000226">
    <property type="component" value="Chromosome 7"/>
</dbReference>
<name>V7BDN7_PHAVU</name>
<accession>V7BDN7</accession>
<keyword evidence="1" id="KW-1133">Transmembrane helix</keyword>
<gene>
    <name evidence="2" type="ORF">PHAVU_007G1171001g</name>
</gene>
<dbReference type="Gramene" id="ESW15954">
    <property type="protein sequence ID" value="ESW15954"/>
    <property type="gene ID" value="PHAVU_007G1171001g"/>
</dbReference>
<keyword evidence="1" id="KW-0472">Membrane</keyword>
<dbReference type="EMBL" id="CM002294">
    <property type="protein sequence ID" value="ESW15954.1"/>
    <property type="molecule type" value="Genomic_DNA"/>
</dbReference>
<evidence type="ECO:0000313" key="2">
    <source>
        <dbReference type="EMBL" id="ESW15954.1"/>
    </source>
</evidence>
<reference evidence="3" key="1">
    <citation type="journal article" date="2014" name="Nat. Genet.">
        <title>A reference genome for common bean and genome-wide analysis of dual domestications.</title>
        <authorList>
            <person name="Schmutz J."/>
            <person name="McClean P.E."/>
            <person name="Mamidi S."/>
            <person name="Wu G.A."/>
            <person name="Cannon S.B."/>
            <person name="Grimwood J."/>
            <person name="Jenkins J."/>
            <person name="Shu S."/>
            <person name="Song Q."/>
            <person name="Chavarro C."/>
            <person name="Torres-Torres M."/>
            <person name="Geffroy V."/>
            <person name="Moghaddam S.M."/>
            <person name="Gao D."/>
            <person name="Abernathy B."/>
            <person name="Barry K."/>
            <person name="Blair M."/>
            <person name="Brick M.A."/>
            <person name="Chovatia M."/>
            <person name="Gepts P."/>
            <person name="Goodstein D.M."/>
            <person name="Gonzales M."/>
            <person name="Hellsten U."/>
            <person name="Hyten D.L."/>
            <person name="Jia G."/>
            <person name="Kelly J.D."/>
            <person name="Kudrna D."/>
            <person name="Lee R."/>
            <person name="Richard M.M."/>
            <person name="Miklas P.N."/>
            <person name="Osorno J.M."/>
            <person name="Rodrigues J."/>
            <person name="Thareau V."/>
            <person name="Urrea C.A."/>
            <person name="Wang M."/>
            <person name="Yu Y."/>
            <person name="Zhang M."/>
            <person name="Wing R.A."/>
            <person name="Cregan P.B."/>
            <person name="Rokhsar D.S."/>
            <person name="Jackson S.A."/>
        </authorList>
    </citation>
    <scope>NUCLEOTIDE SEQUENCE [LARGE SCALE GENOMIC DNA]</scope>
    <source>
        <strain evidence="3">cv. G19833</strain>
    </source>
</reference>
<sequence>MEVNPRSGELKYERSRHGPCFIFFISNYIFYFICHIIFNFIHPFFFLHPTPFIAFAELPMEAAATATVLPPPSALSRPAVFLGRPSAFAFPSNLAFSTK</sequence>
<proteinExistence type="predicted"/>
<feature type="transmembrane region" description="Helical" evidence="1">
    <location>
        <begin position="21"/>
        <end position="41"/>
    </location>
</feature>
<evidence type="ECO:0000256" key="1">
    <source>
        <dbReference type="SAM" id="Phobius"/>
    </source>
</evidence>
<keyword evidence="1" id="KW-0812">Transmembrane</keyword>
<organism evidence="2 3">
    <name type="scientific">Phaseolus vulgaris</name>
    <name type="common">Kidney bean</name>
    <name type="synonym">French bean</name>
    <dbReference type="NCBI Taxonomy" id="3885"/>
    <lineage>
        <taxon>Eukaryota</taxon>
        <taxon>Viridiplantae</taxon>
        <taxon>Streptophyta</taxon>
        <taxon>Embryophyta</taxon>
        <taxon>Tracheophyta</taxon>
        <taxon>Spermatophyta</taxon>
        <taxon>Magnoliopsida</taxon>
        <taxon>eudicotyledons</taxon>
        <taxon>Gunneridae</taxon>
        <taxon>Pentapetalae</taxon>
        <taxon>rosids</taxon>
        <taxon>fabids</taxon>
        <taxon>Fabales</taxon>
        <taxon>Fabaceae</taxon>
        <taxon>Papilionoideae</taxon>
        <taxon>50 kb inversion clade</taxon>
        <taxon>NPAAA clade</taxon>
        <taxon>indigoferoid/millettioid clade</taxon>
        <taxon>Phaseoleae</taxon>
        <taxon>Phaseolus</taxon>
    </lineage>
</organism>